<protein>
    <submittedName>
        <fullName evidence="6">FxsB family radical SAM/SPASM domain protein</fullName>
    </submittedName>
</protein>
<proteinExistence type="predicted"/>
<dbReference type="GO" id="GO:0046872">
    <property type="term" value="F:metal ion binding"/>
    <property type="evidence" value="ECO:0007669"/>
    <property type="project" value="UniProtKB-KW"/>
</dbReference>
<dbReference type="CDD" id="cd01335">
    <property type="entry name" value="Radical_SAM"/>
    <property type="match status" value="1"/>
</dbReference>
<keyword evidence="7" id="KW-1185">Reference proteome</keyword>
<dbReference type="InterPro" id="IPR026335">
    <property type="entry name" value="rSAM_SPASM_FxsB"/>
</dbReference>
<dbReference type="PROSITE" id="PS51918">
    <property type="entry name" value="RADICAL_SAM"/>
    <property type="match status" value="1"/>
</dbReference>
<organism evidence="6 7">
    <name type="scientific">Actinomadura montaniterrae</name>
    <dbReference type="NCBI Taxonomy" id="1803903"/>
    <lineage>
        <taxon>Bacteria</taxon>
        <taxon>Bacillati</taxon>
        <taxon>Actinomycetota</taxon>
        <taxon>Actinomycetes</taxon>
        <taxon>Streptosporangiales</taxon>
        <taxon>Thermomonosporaceae</taxon>
        <taxon>Actinomadura</taxon>
    </lineage>
</organism>
<dbReference type="InterPro" id="IPR013785">
    <property type="entry name" value="Aldolase_TIM"/>
</dbReference>
<dbReference type="InterPro" id="IPR007197">
    <property type="entry name" value="rSAM"/>
</dbReference>
<evidence type="ECO:0000313" key="6">
    <source>
        <dbReference type="EMBL" id="KAB2386258.1"/>
    </source>
</evidence>
<name>A0A6L3VYI2_9ACTN</name>
<feature type="domain" description="Radical SAM core" evidence="5">
    <location>
        <begin position="13"/>
        <end position="264"/>
    </location>
</feature>
<dbReference type="AlphaFoldDB" id="A0A6L3VYI2"/>
<dbReference type="PANTHER" id="PTHR43273">
    <property type="entry name" value="ANAEROBIC SULFATASE-MATURATING ENZYME HOMOLOG ASLB-RELATED"/>
    <property type="match status" value="1"/>
</dbReference>
<dbReference type="Pfam" id="PF04055">
    <property type="entry name" value="Radical_SAM"/>
    <property type="match status" value="1"/>
</dbReference>
<dbReference type="OrthoDB" id="9782387at2"/>
<dbReference type="Gene3D" id="3.20.20.70">
    <property type="entry name" value="Aldolase class I"/>
    <property type="match status" value="1"/>
</dbReference>
<gene>
    <name evidence="6" type="ORF">F9B16_07685</name>
</gene>
<sequence>MDVGALLAAGWRPTPFRQFILKVHSRCNLKCTYCYMYEMADQNWMKQPRRMAKPTIDKVAERIAEHARTHALPAIDVILHGGEPLLAGIEHLRYAVGALRSAVDPPTRITFHVQTNGVLLDANFLDLFDELDVLLGISLDGYQESHDLRRTRADGRGSYQAVAAALDRLNAPRYRHLFSGLLATVDPGADPLRTYEALLAFEPPSIDFLLPHGNWDAPPPGLPAPGRTPYADWLIAIFDRWYRAPVQRTRIRMFLEIMRMLGGRPSRSEALGLSPVAVTVIETDGSIELVDTLKSAYDGASGTRLHVFRDDFDSALMLPPFAARQIGVAALSPQCRRCEVHQVCGGGLYPHRYRAGRGFRNPSVFCADLLRLIDHIQRVMAEDLADLTGVRG</sequence>
<dbReference type="Proteomes" id="UP000483004">
    <property type="component" value="Unassembled WGS sequence"/>
</dbReference>
<dbReference type="GO" id="GO:0051536">
    <property type="term" value="F:iron-sulfur cluster binding"/>
    <property type="evidence" value="ECO:0007669"/>
    <property type="project" value="UniProtKB-KW"/>
</dbReference>
<accession>A0A6L3VYI2</accession>
<dbReference type="NCBIfam" id="TIGR04269">
    <property type="entry name" value="SAM_SPASM_FxsB"/>
    <property type="match status" value="1"/>
</dbReference>
<dbReference type="PANTHER" id="PTHR43273:SF8">
    <property type="entry name" value="RADICAL SAM DOMAIN PROTEIN"/>
    <property type="match status" value="1"/>
</dbReference>
<dbReference type="SFLD" id="SFLDS00029">
    <property type="entry name" value="Radical_SAM"/>
    <property type="match status" value="1"/>
</dbReference>
<evidence type="ECO:0000256" key="3">
    <source>
        <dbReference type="ARBA" id="ARBA00023004"/>
    </source>
</evidence>
<dbReference type="EMBL" id="WBMR01000014">
    <property type="protein sequence ID" value="KAB2386258.1"/>
    <property type="molecule type" value="Genomic_DNA"/>
</dbReference>
<dbReference type="InterPro" id="IPR058240">
    <property type="entry name" value="rSAM_sf"/>
</dbReference>
<keyword evidence="2" id="KW-0479">Metal-binding</keyword>
<dbReference type="SFLD" id="SFLDG01072">
    <property type="entry name" value="dehydrogenase_like"/>
    <property type="match status" value="1"/>
</dbReference>
<evidence type="ECO:0000256" key="2">
    <source>
        <dbReference type="ARBA" id="ARBA00022723"/>
    </source>
</evidence>
<reference evidence="6 7" key="1">
    <citation type="submission" date="2019-09" db="EMBL/GenBank/DDBJ databases">
        <title>Actinomadura physcomitrii sp. nov., a novel actinomycete isolated from moss [Physcomitrium sphaericum (Ludw) Fuernr].</title>
        <authorList>
            <person name="Liu C."/>
            <person name="Zhuang X."/>
        </authorList>
    </citation>
    <scope>NUCLEOTIDE SEQUENCE [LARGE SCALE GENOMIC DNA]</scope>
    <source>
        <strain evidence="6 7">CYP1-1B</strain>
    </source>
</reference>
<comment type="caution">
    <text evidence="6">The sequence shown here is derived from an EMBL/GenBank/DDBJ whole genome shotgun (WGS) entry which is preliminary data.</text>
</comment>
<keyword evidence="3" id="KW-0408">Iron</keyword>
<dbReference type="SFLD" id="SFLDG01067">
    <property type="entry name" value="SPASM/twitch_domain_containing"/>
    <property type="match status" value="1"/>
</dbReference>
<evidence type="ECO:0000259" key="5">
    <source>
        <dbReference type="PROSITE" id="PS51918"/>
    </source>
</evidence>
<dbReference type="SUPFAM" id="SSF102114">
    <property type="entry name" value="Radical SAM enzymes"/>
    <property type="match status" value="1"/>
</dbReference>
<dbReference type="InterPro" id="IPR023867">
    <property type="entry name" value="Sulphatase_maturase_rSAM"/>
</dbReference>
<dbReference type="GO" id="GO:0016491">
    <property type="term" value="F:oxidoreductase activity"/>
    <property type="evidence" value="ECO:0007669"/>
    <property type="project" value="InterPro"/>
</dbReference>
<evidence type="ECO:0000256" key="4">
    <source>
        <dbReference type="ARBA" id="ARBA00023014"/>
    </source>
</evidence>
<dbReference type="SFLD" id="SFLDG01386">
    <property type="entry name" value="main_SPASM_domain-containing"/>
    <property type="match status" value="1"/>
</dbReference>
<keyword evidence="4" id="KW-0411">Iron-sulfur</keyword>
<keyword evidence="1" id="KW-0949">S-adenosyl-L-methionine</keyword>
<evidence type="ECO:0000256" key="1">
    <source>
        <dbReference type="ARBA" id="ARBA00022691"/>
    </source>
</evidence>
<evidence type="ECO:0000313" key="7">
    <source>
        <dbReference type="Proteomes" id="UP000483004"/>
    </source>
</evidence>